<evidence type="ECO:0000259" key="2">
    <source>
        <dbReference type="Pfam" id="PF03872"/>
    </source>
</evidence>
<organism evidence="3 4">
    <name type="scientific">Massilia niabensis</name>
    <dbReference type="NCBI Taxonomy" id="544910"/>
    <lineage>
        <taxon>Bacteria</taxon>
        <taxon>Pseudomonadati</taxon>
        <taxon>Pseudomonadota</taxon>
        <taxon>Betaproteobacteria</taxon>
        <taxon>Burkholderiales</taxon>
        <taxon>Oxalobacteraceae</taxon>
        <taxon>Telluria group</taxon>
        <taxon>Massilia</taxon>
    </lineage>
</organism>
<dbReference type="Gene3D" id="1.10.10.880">
    <property type="entry name" value="Anti sigma-E protein RseA, N-terminal domain"/>
    <property type="match status" value="1"/>
</dbReference>
<dbReference type="Proteomes" id="UP001596050">
    <property type="component" value="Unassembled WGS sequence"/>
</dbReference>
<dbReference type="PANTHER" id="PTHR38104:SF1">
    <property type="entry name" value="ANTI-SIGMA-E FACTOR RSEA"/>
    <property type="match status" value="1"/>
</dbReference>
<reference evidence="4" key="1">
    <citation type="journal article" date="2019" name="Int. J. Syst. Evol. Microbiol.">
        <title>The Global Catalogue of Microorganisms (GCM) 10K type strain sequencing project: providing services to taxonomists for standard genome sequencing and annotation.</title>
        <authorList>
            <consortium name="The Broad Institute Genomics Platform"/>
            <consortium name="The Broad Institute Genome Sequencing Center for Infectious Disease"/>
            <person name="Wu L."/>
            <person name="Ma J."/>
        </authorList>
    </citation>
    <scope>NUCLEOTIDE SEQUENCE [LARGE SCALE GENOMIC DNA]</scope>
    <source>
        <strain evidence="4">KACC 12649</strain>
    </source>
</reference>
<dbReference type="PANTHER" id="PTHR38104">
    <property type="match status" value="1"/>
</dbReference>
<keyword evidence="4" id="KW-1185">Reference proteome</keyword>
<dbReference type="RefSeq" id="WP_379785704.1">
    <property type="nucleotide sequence ID" value="NZ_JBHSMU010000015.1"/>
</dbReference>
<protein>
    <submittedName>
        <fullName evidence="3">Sigma-E factor negative regulatory protein</fullName>
    </submittedName>
</protein>
<feature type="region of interest" description="Disordered" evidence="1">
    <location>
        <begin position="119"/>
        <end position="144"/>
    </location>
</feature>
<dbReference type="EMBL" id="JBHSMU010000015">
    <property type="protein sequence ID" value="MFC5462258.1"/>
    <property type="molecule type" value="Genomic_DNA"/>
</dbReference>
<name>A0ABW0L8Q2_9BURK</name>
<dbReference type="InterPro" id="IPR005572">
    <property type="entry name" value="Anti-sigma_E_RseA_N"/>
</dbReference>
<dbReference type="CDD" id="cd16328">
    <property type="entry name" value="RseA_N"/>
    <property type="match status" value="1"/>
</dbReference>
<dbReference type="Pfam" id="PF03872">
    <property type="entry name" value="RseA_N"/>
    <property type="match status" value="1"/>
</dbReference>
<accession>A0ABW0L8Q2</accession>
<sequence>MTFRLTNVGSSDDRKAKTLFFQVFGNLGIFGNLDHAATVMEPLMDTNKKNRERISALCDDALPKDDHELASAALRTDEGRAAWEVYHLIGDMLRTGESADLSPGFSSRLAARLDAEPLHPRRATSSEAEHASKPAVLAASSPSS</sequence>
<feature type="domain" description="Anti sigma-E protein RseA N-terminal" evidence="2">
    <location>
        <begin position="51"/>
        <end position="132"/>
    </location>
</feature>
<evidence type="ECO:0000256" key="1">
    <source>
        <dbReference type="SAM" id="MobiDB-lite"/>
    </source>
</evidence>
<evidence type="ECO:0000313" key="3">
    <source>
        <dbReference type="EMBL" id="MFC5462258.1"/>
    </source>
</evidence>
<proteinExistence type="predicted"/>
<dbReference type="SUPFAM" id="SSF89069">
    <property type="entry name" value="N-terminal, cytoplasmic domain of anti-sigmaE factor RseA"/>
    <property type="match status" value="1"/>
</dbReference>
<dbReference type="InterPro" id="IPR036147">
    <property type="entry name" value="Anti-sigma_E_RseA_N_sf"/>
</dbReference>
<evidence type="ECO:0000313" key="4">
    <source>
        <dbReference type="Proteomes" id="UP001596050"/>
    </source>
</evidence>
<comment type="caution">
    <text evidence="3">The sequence shown here is derived from an EMBL/GenBank/DDBJ whole genome shotgun (WGS) entry which is preliminary data.</text>
</comment>
<gene>
    <name evidence="3" type="ORF">ACFPN5_20815</name>
</gene>
<dbReference type="InterPro" id="IPR052383">
    <property type="entry name" value="Anti-sigma-E_RseA-like"/>
</dbReference>